<dbReference type="GO" id="GO:0004674">
    <property type="term" value="F:protein serine/threonine kinase activity"/>
    <property type="evidence" value="ECO:0007669"/>
    <property type="project" value="UniProtKB-KW"/>
</dbReference>
<comment type="similarity">
    <text evidence="13">Belongs to the protein kinase superfamily. Ser/Thr protein kinase family. Aurora subfamily.</text>
</comment>
<dbReference type="InterPro" id="IPR017441">
    <property type="entry name" value="Protein_kinase_ATP_BS"/>
</dbReference>
<dbReference type="PANTHER" id="PTHR24350">
    <property type="entry name" value="SERINE/THREONINE-PROTEIN KINASE IAL-RELATED"/>
    <property type="match status" value="1"/>
</dbReference>
<dbReference type="FunFam" id="3.30.200.20:FF:000042">
    <property type="entry name" value="Aurora kinase A"/>
    <property type="match status" value="1"/>
</dbReference>
<dbReference type="PROSITE" id="PS00107">
    <property type="entry name" value="PROTEIN_KINASE_ATP"/>
    <property type="match status" value="1"/>
</dbReference>
<reference evidence="15 16" key="1">
    <citation type="submission" date="2024-09" db="EMBL/GenBank/DDBJ databases">
        <title>Chromosome-scale assembly of Riccia fluitans.</title>
        <authorList>
            <person name="Paukszto L."/>
            <person name="Sawicki J."/>
            <person name="Karawczyk K."/>
            <person name="Piernik-Szablinska J."/>
            <person name="Szczecinska M."/>
            <person name="Mazdziarz M."/>
        </authorList>
    </citation>
    <scope>NUCLEOTIDE SEQUENCE [LARGE SCALE GENOMIC DNA]</scope>
    <source>
        <strain evidence="15">Rf_01</strain>
        <tissue evidence="15">Aerial parts of the thallus</tissue>
    </source>
</reference>
<proteinExistence type="inferred from homology"/>
<keyword evidence="2 13" id="KW-0808">Transferase</keyword>
<dbReference type="SUPFAM" id="SSF56112">
    <property type="entry name" value="Protein kinase-like (PK-like)"/>
    <property type="match status" value="1"/>
</dbReference>
<feature type="binding site" evidence="9 11">
    <location>
        <position position="56"/>
    </location>
    <ligand>
        <name>ATP</name>
        <dbReference type="ChEBI" id="CHEBI:30616"/>
    </ligand>
</feature>
<feature type="binding site" evidence="9">
    <location>
        <position position="37"/>
    </location>
    <ligand>
        <name>ATP</name>
        <dbReference type="ChEBI" id="CHEBI:30616"/>
    </ligand>
</feature>
<comment type="caution">
    <text evidence="15">The sequence shown here is derived from an EMBL/GenBank/DDBJ whole genome shotgun (WGS) entry which is preliminary data.</text>
</comment>
<dbReference type="Gene3D" id="1.10.510.10">
    <property type="entry name" value="Transferase(Phosphotransferase) domain 1"/>
    <property type="match status" value="1"/>
</dbReference>
<dbReference type="Gene3D" id="3.30.200.20">
    <property type="entry name" value="Phosphorylase Kinase, domain 1"/>
    <property type="match status" value="1"/>
</dbReference>
<evidence type="ECO:0000313" key="16">
    <source>
        <dbReference type="Proteomes" id="UP001605036"/>
    </source>
</evidence>
<evidence type="ECO:0000256" key="3">
    <source>
        <dbReference type="ARBA" id="ARBA00022741"/>
    </source>
</evidence>
<evidence type="ECO:0000256" key="2">
    <source>
        <dbReference type="ARBA" id="ARBA00022679"/>
    </source>
</evidence>
<feature type="binding site" evidence="9">
    <location>
        <begin position="154"/>
        <end position="155"/>
    </location>
    <ligand>
        <name>ATP</name>
        <dbReference type="ChEBI" id="CHEBI:30616"/>
    </ligand>
</feature>
<dbReference type="Proteomes" id="UP001605036">
    <property type="component" value="Unassembled WGS sequence"/>
</dbReference>
<evidence type="ECO:0000256" key="1">
    <source>
        <dbReference type="ARBA" id="ARBA00022527"/>
    </source>
</evidence>
<dbReference type="InterPro" id="IPR000719">
    <property type="entry name" value="Prot_kinase_dom"/>
</dbReference>
<protein>
    <recommendedName>
        <fullName evidence="13">Aurora kinase</fullName>
        <ecNumber evidence="13">2.7.11.1</ecNumber>
    </recommendedName>
</protein>
<dbReference type="PROSITE" id="PS50011">
    <property type="entry name" value="PROTEIN_KINASE_DOM"/>
    <property type="match status" value="1"/>
</dbReference>
<dbReference type="SMART" id="SM00220">
    <property type="entry name" value="S_TKc"/>
    <property type="match status" value="1"/>
</dbReference>
<feature type="binding site" evidence="9">
    <location>
        <position position="168"/>
    </location>
    <ligand>
        <name>ATP</name>
        <dbReference type="ChEBI" id="CHEBI:30616"/>
    </ligand>
</feature>
<feature type="cross-link" description="Glycyl lysine isopeptide (Lys-Gly) (interchain with G-Cter in SUMO2)" evidence="10">
    <location>
        <position position="152"/>
    </location>
</feature>
<comment type="catalytic activity">
    <reaction evidence="6 13">
        <text>L-threonyl-[protein] + ATP = O-phospho-L-threonyl-[protein] + ADP + H(+)</text>
        <dbReference type="Rhea" id="RHEA:46608"/>
        <dbReference type="Rhea" id="RHEA-COMP:11060"/>
        <dbReference type="Rhea" id="RHEA-COMP:11605"/>
        <dbReference type="ChEBI" id="CHEBI:15378"/>
        <dbReference type="ChEBI" id="CHEBI:30013"/>
        <dbReference type="ChEBI" id="CHEBI:30616"/>
        <dbReference type="ChEBI" id="CHEBI:61977"/>
        <dbReference type="ChEBI" id="CHEBI:456216"/>
        <dbReference type="EC" id="2.7.11.1"/>
    </reaction>
</comment>
<evidence type="ECO:0000256" key="4">
    <source>
        <dbReference type="ARBA" id="ARBA00022777"/>
    </source>
</evidence>
<evidence type="ECO:0000256" key="13">
    <source>
        <dbReference type="RuleBase" id="RU367134"/>
    </source>
</evidence>
<feature type="active site" description="Proton acceptor" evidence="8">
    <location>
        <position position="150"/>
    </location>
</feature>
<keyword evidence="3 9" id="KW-0547">Nucleotide-binding</keyword>
<dbReference type="EC" id="2.7.11.1" evidence="13"/>
<dbReference type="PIRSF" id="PIRSF000654">
    <property type="entry name" value="Integrin-linked_kinase"/>
    <property type="match status" value="1"/>
</dbReference>
<feature type="binding site" evidence="9">
    <location>
        <begin position="105"/>
        <end position="107"/>
    </location>
    <ligand>
        <name>ATP</name>
        <dbReference type="ChEBI" id="CHEBI:30616"/>
    </ligand>
</feature>
<evidence type="ECO:0000256" key="12">
    <source>
        <dbReference type="RuleBase" id="RU000304"/>
    </source>
</evidence>
<dbReference type="Pfam" id="PF00069">
    <property type="entry name" value="Pkinase"/>
    <property type="match status" value="1"/>
</dbReference>
<dbReference type="CDD" id="cd14007">
    <property type="entry name" value="STKc_Aurora"/>
    <property type="match status" value="1"/>
</dbReference>
<evidence type="ECO:0000256" key="11">
    <source>
        <dbReference type="PROSITE-ProRule" id="PRU10141"/>
    </source>
</evidence>
<organism evidence="15 16">
    <name type="scientific">Riccia fluitans</name>
    <dbReference type="NCBI Taxonomy" id="41844"/>
    <lineage>
        <taxon>Eukaryota</taxon>
        <taxon>Viridiplantae</taxon>
        <taxon>Streptophyta</taxon>
        <taxon>Embryophyta</taxon>
        <taxon>Marchantiophyta</taxon>
        <taxon>Marchantiopsida</taxon>
        <taxon>Marchantiidae</taxon>
        <taxon>Marchantiales</taxon>
        <taxon>Ricciaceae</taxon>
        <taxon>Riccia</taxon>
    </lineage>
</organism>
<keyword evidence="16" id="KW-1185">Reference proteome</keyword>
<dbReference type="PROSITE" id="PS00108">
    <property type="entry name" value="PROTEIN_KINASE_ST"/>
    <property type="match status" value="1"/>
</dbReference>
<feature type="domain" description="Protein kinase" evidence="14">
    <location>
        <begin position="27"/>
        <end position="278"/>
    </location>
</feature>
<evidence type="ECO:0000256" key="5">
    <source>
        <dbReference type="ARBA" id="ARBA00022840"/>
    </source>
</evidence>
<evidence type="ECO:0000256" key="6">
    <source>
        <dbReference type="ARBA" id="ARBA00047899"/>
    </source>
</evidence>
<evidence type="ECO:0000259" key="14">
    <source>
        <dbReference type="PROSITE" id="PS50011"/>
    </source>
</evidence>
<dbReference type="InterPro" id="IPR008271">
    <property type="entry name" value="Ser/Thr_kinase_AS"/>
</dbReference>
<evidence type="ECO:0000256" key="8">
    <source>
        <dbReference type="PIRSR" id="PIRSR630616-1"/>
    </source>
</evidence>
<sequence length="298" mass="34342">MVEAPDAQNVNTSTENHREKRWSIEDFDIGKPLGRGKFGNVYLAREKRSKYVVALKVLYKSQLEQSQVEHQLRREIEIQSHLRHPNILRLYGYFYDQARVYLILEYAAKGELYKELQRCRVFNEKRAATYIASLAHALIYCHEKHVIHRDIKPENLLIGCKGELKIADFGWSVHTCNRRKTLCGTLDYLPPEMVEGKEHDTGVDVWSLGVLCFEFLYGFPPFEAAKHSETYLRITRVDLKFPQKPVVSASAKDLISKLLVKNSSARMPLKQVLRHPWIATHVGPNGIPSIKEQVKDAS</sequence>
<evidence type="ECO:0000256" key="7">
    <source>
        <dbReference type="ARBA" id="ARBA00048679"/>
    </source>
</evidence>
<accession>A0ABD1XII1</accession>
<dbReference type="AlphaFoldDB" id="A0ABD1XII1"/>
<keyword evidence="4 13" id="KW-0418">Kinase</keyword>
<evidence type="ECO:0000256" key="9">
    <source>
        <dbReference type="PIRSR" id="PIRSR630616-2"/>
    </source>
</evidence>
<dbReference type="InterPro" id="IPR030616">
    <property type="entry name" value="Aur-like"/>
</dbReference>
<evidence type="ECO:0000256" key="10">
    <source>
        <dbReference type="PIRSR" id="PIRSR630616-3"/>
    </source>
</evidence>
<dbReference type="EMBL" id="JBHFFA010000008">
    <property type="protein sequence ID" value="KAL2608749.1"/>
    <property type="molecule type" value="Genomic_DNA"/>
</dbReference>
<keyword evidence="1 12" id="KW-0723">Serine/threonine-protein kinase</keyword>
<keyword evidence="5 9" id="KW-0067">ATP-binding</keyword>
<dbReference type="GO" id="GO:0005524">
    <property type="term" value="F:ATP binding"/>
    <property type="evidence" value="ECO:0007669"/>
    <property type="project" value="UniProtKB-UniRule"/>
</dbReference>
<comment type="catalytic activity">
    <reaction evidence="7 13">
        <text>L-seryl-[protein] + ATP = O-phospho-L-seryl-[protein] + ADP + H(+)</text>
        <dbReference type="Rhea" id="RHEA:17989"/>
        <dbReference type="Rhea" id="RHEA-COMP:9863"/>
        <dbReference type="Rhea" id="RHEA-COMP:11604"/>
        <dbReference type="ChEBI" id="CHEBI:15378"/>
        <dbReference type="ChEBI" id="CHEBI:29999"/>
        <dbReference type="ChEBI" id="CHEBI:30616"/>
        <dbReference type="ChEBI" id="CHEBI:83421"/>
        <dbReference type="ChEBI" id="CHEBI:456216"/>
        <dbReference type="EC" id="2.7.11.1"/>
    </reaction>
</comment>
<dbReference type="FunFam" id="1.10.510.10:FF:000235">
    <property type="entry name" value="Serine/threonine-protein kinase ark1"/>
    <property type="match status" value="1"/>
</dbReference>
<dbReference type="InterPro" id="IPR011009">
    <property type="entry name" value="Kinase-like_dom_sf"/>
</dbReference>
<evidence type="ECO:0000313" key="15">
    <source>
        <dbReference type="EMBL" id="KAL2608749.1"/>
    </source>
</evidence>
<name>A0ABD1XII1_9MARC</name>
<gene>
    <name evidence="15" type="ORF">R1flu_027322</name>
</gene>